<dbReference type="PANTHER" id="PTHR46601">
    <property type="entry name" value="ULP_PROTEASE DOMAIN-CONTAINING PROTEIN"/>
    <property type="match status" value="1"/>
</dbReference>
<dbReference type="Proteomes" id="UP001633002">
    <property type="component" value="Unassembled WGS sequence"/>
</dbReference>
<proteinExistence type="predicted"/>
<dbReference type="PANTHER" id="PTHR46601:SF1">
    <property type="entry name" value="ADF-H DOMAIN-CONTAINING PROTEIN"/>
    <property type="match status" value="1"/>
</dbReference>
<dbReference type="EMBL" id="JBJQOH010000004">
    <property type="protein sequence ID" value="KAL3687756.1"/>
    <property type="molecule type" value="Genomic_DNA"/>
</dbReference>
<keyword evidence="2" id="KW-1185">Reference proteome</keyword>
<organism evidence="1 2">
    <name type="scientific">Riccia sorocarpa</name>
    <dbReference type="NCBI Taxonomy" id="122646"/>
    <lineage>
        <taxon>Eukaryota</taxon>
        <taxon>Viridiplantae</taxon>
        <taxon>Streptophyta</taxon>
        <taxon>Embryophyta</taxon>
        <taxon>Marchantiophyta</taxon>
        <taxon>Marchantiopsida</taxon>
        <taxon>Marchantiidae</taxon>
        <taxon>Marchantiales</taxon>
        <taxon>Ricciaceae</taxon>
        <taxon>Riccia</taxon>
    </lineage>
</organism>
<evidence type="ECO:0000313" key="1">
    <source>
        <dbReference type="EMBL" id="KAL3687756.1"/>
    </source>
</evidence>
<accession>A0ABD3HA70</accession>
<gene>
    <name evidence="1" type="ORF">R1sor_014065</name>
</gene>
<name>A0ABD3HA70_9MARC</name>
<protein>
    <submittedName>
        <fullName evidence="1">Uncharacterized protein</fullName>
    </submittedName>
</protein>
<sequence length="687" mass="77447">MEGAQRETLAANVVADQKVECARVAAAEFQAQAQMSANEILRSARERERSVLERSYKRSTRERDAARKREEYWKEKALRSSRGIRSELGVSRAARTARGVASELVEFFSRKTARFDISTKKAVCEKFWAHPRLSDYHLASTGSAKLDRSVQQSFLGLKEALQKIKGAQRNDHRNAKHNSLVVLAGNAVVQGRYQATLARALGIKRTNVYRAAKTRALLDSDDATKFPTGQRRERFDKISEEVRAVVEAFWVAKSRVSPRMKDRVRRRISKDGLGGMNKNALEREQRKGIRDHKLEDAADAVQFLTSKFELDREMAYGHQQNARRFFWEVKVGEVDRSKELYCLPIKGTCFLHCFHGYSRSNPTLLRIKELSCFCAVCVDDEGVRCPAQAYTGKWKLESIHPIKPQDVIAFAEEIGSGVGQGVDWSEGSTAELIEVGDFFAVEAEVPNEFNADFWIIQCTKPMYQLEKDHTDDYGCTFYSGDFALKGKWYQQWGRRSTCFVKYDSSPVSVVRALDVIHIKFALQPTGVVGGSPSFTLKADTLAEITASLRRAQGIRNWEPFQIQHSVLLVGMVCLVVHCFVCNYRTLDAVLGRVVGGHLFWNFVIRESVVETGPSSVSAVNLYRVYLKPQVVFIVSRGEDGGQGSWEETAYRQADGAGNLAGLLFRKYLRHHQELPVHPVLVQGIEPG</sequence>
<evidence type="ECO:0000313" key="2">
    <source>
        <dbReference type="Proteomes" id="UP001633002"/>
    </source>
</evidence>
<reference evidence="1 2" key="1">
    <citation type="submission" date="2024-09" db="EMBL/GenBank/DDBJ databases">
        <title>Chromosome-scale assembly of Riccia sorocarpa.</title>
        <authorList>
            <person name="Paukszto L."/>
        </authorList>
    </citation>
    <scope>NUCLEOTIDE SEQUENCE [LARGE SCALE GENOMIC DNA]</scope>
    <source>
        <strain evidence="1">LP-2024</strain>
        <tissue evidence="1">Aerial parts of the thallus</tissue>
    </source>
</reference>
<dbReference type="AlphaFoldDB" id="A0ABD3HA70"/>
<comment type="caution">
    <text evidence="1">The sequence shown here is derived from an EMBL/GenBank/DDBJ whole genome shotgun (WGS) entry which is preliminary data.</text>
</comment>